<keyword evidence="8 11" id="KW-0233">DNA recombination</keyword>
<dbReference type="GO" id="GO:0033557">
    <property type="term" value="C:Slx1-Slx4 complex"/>
    <property type="evidence" value="ECO:0007669"/>
    <property type="project" value="UniProtKB-UniRule"/>
</dbReference>
<proteinExistence type="inferred from homology"/>
<dbReference type="GO" id="GO:0017108">
    <property type="term" value="F:5'-flap endonuclease activity"/>
    <property type="evidence" value="ECO:0007669"/>
    <property type="project" value="InterPro"/>
</dbReference>
<dbReference type="HAMAP" id="MF_03100">
    <property type="entry name" value="Endonuc_su_Slx1"/>
    <property type="match status" value="1"/>
</dbReference>
<reference evidence="13 14" key="1">
    <citation type="journal article" date="2023" name="Elife">
        <title>Identification of key yeast species and microbe-microbe interactions impacting larval growth of Drosophila in the wild.</title>
        <authorList>
            <person name="Mure A."/>
            <person name="Sugiura Y."/>
            <person name="Maeda R."/>
            <person name="Honda K."/>
            <person name="Sakurai N."/>
            <person name="Takahashi Y."/>
            <person name="Watada M."/>
            <person name="Katoh T."/>
            <person name="Gotoh A."/>
            <person name="Gotoh Y."/>
            <person name="Taniguchi I."/>
            <person name="Nakamura K."/>
            <person name="Hayashi T."/>
            <person name="Katayama T."/>
            <person name="Uemura T."/>
            <person name="Hattori Y."/>
        </authorList>
    </citation>
    <scope>NUCLEOTIDE SEQUENCE [LARGE SCALE GENOMIC DNA]</scope>
    <source>
        <strain evidence="13 14">KH-74</strain>
    </source>
</reference>
<evidence type="ECO:0000313" key="14">
    <source>
        <dbReference type="Proteomes" id="UP001377567"/>
    </source>
</evidence>
<keyword evidence="5" id="KW-0863">Zinc-finger</keyword>
<evidence type="ECO:0000256" key="7">
    <source>
        <dbReference type="ARBA" id="ARBA00022833"/>
    </source>
</evidence>
<dbReference type="InterPro" id="IPR013083">
    <property type="entry name" value="Znf_RING/FYVE/PHD"/>
</dbReference>
<dbReference type="Gene3D" id="3.30.40.10">
    <property type="entry name" value="Zinc/RING finger domain, C3HC4 (zinc finger)"/>
    <property type="match status" value="1"/>
</dbReference>
<keyword evidence="6 11" id="KW-0378">Hydrolase</keyword>
<evidence type="ECO:0000256" key="11">
    <source>
        <dbReference type="HAMAP-Rule" id="MF_03100"/>
    </source>
</evidence>
<dbReference type="GO" id="GO:0008821">
    <property type="term" value="F:crossover junction DNA endonuclease activity"/>
    <property type="evidence" value="ECO:0007669"/>
    <property type="project" value="TreeGrafter"/>
</dbReference>
<organism evidence="13 14">
    <name type="scientific">Maudiozyma humilis</name>
    <name type="common">Sour dough yeast</name>
    <name type="synonym">Kazachstania humilis</name>
    <dbReference type="NCBI Taxonomy" id="51915"/>
    <lineage>
        <taxon>Eukaryota</taxon>
        <taxon>Fungi</taxon>
        <taxon>Dikarya</taxon>
        <taxon>Ascomycota</taxon>
        <taxon>Saccharomycotina</taxon>
        <taxon>Saccharomycetes</taxon>
        <taxon>Saccharomycetales</taxon>
        <taxon>Saccharomycetaceae</taxon>
        <taxon>Maudiozyma</taxon>
    </lineage>
</organism>
<evidence type="ECO:0000256" key="3">
    <source>
        <dbReference type="ARBA" id="ARBA00022759"/>
    </source>
</evidence>
<evidence type="ECO:0000256" key="5">
    <source>
        <dbReference type="ARBA" id="ARBA00022771"/>
    </source>
</evidence>
<dbReference type="InterPro" id="IPR048749">
    <property type="entry name" value="SLX1_C"/>
</dbReference>
<dbReference type="PROSITE" id="PS50164">
    <property type="entry name" value="GIY_YIG"/>
    <property type="match status" value="1"/>
</dbReference>
<dbReference type="InterPro" id="IPR027520">
    <property type="entry name" value="Slx1"/>
</dbReference>
<keyword evidence="2" id="KW-0479">Metal-binding</keyword>
<dbReference type="FunFam" id="3.40.1440.10:FF:000006">
    <property type="entry name" value="Structure-specific endonuclease subunit SLX1"/>
    <property type="match status" value="1"/>
</dbReference>
<dbReference type="Proteomes" id="UP001377567">
    <property type="component" value="Unassembled WGS sequence"/>
</dbReference>
<dbReference type="InterPro" id="IPR000305">
    <property type="entry name" value="GIY-YIG_endonuc"/>
</dbReference>
<comment type="similarity">
    <text evidence="11">Belongs to the SLX1 family.</text>
</comment>
<dbReference type="SMART" id="SM00465">
    <property type="entry name" value="GIYc"/>
    <property type="match status" value="1"/>
</dbReference>
<dbReference type="PANTHER" id="PTHR20208">
    <property type="entry name" value="STRUCTURE-SPECIFIC ENDONUCLEASE SUBUNIT SLX1"/>
    <property type="match status" value="1"/>
</dbReference>
<evidence type="ECO:0000256" key="2">
    <source>
        <dbReference type="ARBA" id="ARBA00022723"/>
    </source>
</evidence>
<dbReference type="SUPFAM" id="SSF82771">
    <property type="entry name" value="GIY-YIG endonuclease"/>
    <property type="match status" value="1"/>
</dbReference>
<accession>A0AAV5RTV6</accession>
<dbReference type="InterPro" id="IPR050381">
    <property type="entry name" value="SLX1_endonuclease"/>
</dbReference>
<evidence type="ECO:0000256" key="8">
    <source>
        <dbReference type="ARBA" id="ARBA00023172"/>
    </source>
</evidence>
<keyword evidence="10 11" id="KW-0539">Nucleus</keyword>
<protein>
    <submittedName>
        <fullName evidence="13">Endonuclease</fullName>
    </submittedName>
</protein>
<comment type="caution">
    <text evidence="13">The sequence shown here is derived from an EMBL/GenBank/DDBJ whole genome shotgun (WGS) entry which is preliminary data.</text>
</comment>
<dbReference type="Pfam" id="PF01541">
    <property type="entry name" value="GIY-YIG"/>
    <property type="match status" value="1"/>
</dbReference>
<comment type="function">
    <text evidence="11">Catalytic subunit of the SLX1-SLX4 structure-specific endonuclease that resolves DNA secondary structures generated during DNA repair and recombination. Has endonuclease activity towards branched DNA substrates, introducing single-strand cuts in duplex DNA close to junctions with ss-DNA.</text>
</comment>
<evidence type="ECO:0000259" key="12">
    <source>
        <dbReference type="PROSITE" id="PS50164"/>
    </source>
</evidence>
<dbReference type="Pfam" id="PF21202">
    <property type="entry name" value="SLX1_C"/>
    <property type="match status" value="1"/>
</dbReference>
<dbReference type="PANTHER" id="PTHR20208:SF10">
    <property type="entry name" value="STRUCTURE-SPECIFIC ENDONUCLEASE SUBUNIT SLX1"/>
    <property type="match status" value="1"/>
</dbReference>
<dbReference type="AlphaFoldDB" id="A0AAV5RTV6"/>
<gene>
    <name evidence="13" type="ORF">DAKH74_012690</name>
</gene>
<dbReference type="GO" id="GO:0008270">
    <property type="term" value="F:zinc ion binding"/>
    <property type="evidence" value="ECO:0007669"/>
    <property type="project" value="UniProtKB-KW"/>
</dbReference>
<dbReference type="EMBL" id="BTGD01000003">
    <property type="protein sequence ID" value="GMM54653.1"/>
    <property type="molecule type" value="Genomic_DNA"/>
</dbReference>
<evidence type="ECO:0000313" key="13">
    <source>
        <dbReference type="EMBL" id="GMM54653.1"/>
    </source>
</evidence>
<keyword evidence="7" id="KW-0862">Zinc</keyword>
<dbReference type="CDD" id="cd10455">
    <property type="entry name" value="GIY-YIG_SLX1"/>
    <property type="match status" value="1"/>
</dbReference>
<dbReference type="GO" id="GO:0000724">
    <property type="term" value="P:double-strand break repair via homologous recombination"/>
    <property type="evidence" value="ECO:0007669"/>
    <property type="project" value="TreeGrafter"/>
</dbReference>
<comment type="subunit">
    <text evidence="11">Forms a heterodimer with SLX4.</text>
</comment>
<sequence length="309" mass="36047">MSDFAPFYCCYFLQSIEHRQSFYVGSSPNPVRRLRQHNGELVRGGAYRTKRSGTRPWEMLMIVYGFPNKIVALQFEHAWQHGYKTRFIQEEDRLINKKNSGSAGRNVNYKLALVRQLLNHRFFKFMNLGVQFFNSDVKDIWDTNKFAVTLDPYYTKWNCISISEGAQSLKKYDLKNLTIDELTEIADANKDLVTEFYDTSLAKDKERIEQYLEILMNGIMDCSVCGEKFDYTSEDIDMKPYISFCLNDDCRCVSHLDCLCEKFIQDDTDIVDKSMAIIPLGGECSKCNQKLKWTSLVKYSLTLKEKSYE</sequence>
<evidence type="ECO:0000256" key="1">
    <source>
        <dbReference type="ARBA" id="ARBA00022722"/>
    </source>
</evidence>
<evidence type="ECO:0000256" key="9">
    <source>
        <dbReference type="ARBA" id="ARBA00023204"/>
    </source>
</evidence>
<name>A0AAV5RTV6_MAUHU</name>
<evidence type="ECO:0000256" key="4">
    <source>
        <dbReference type="ARBA" id="ARBA00022763"/>
    </source>
</evidence>
<keyword evidence="9 11" id="KW-0234">DNA repair</keyword>
<feature type="domain" description="GIY-YIG" evidence="12">
    <location>
        <begin position="6"/>
        <end position="89"/>
    </location>
</feature>
<dbReference type="InterPro" id="IPR035901">
    <property type="entry name" value="GIY-YIG_endonuc_sf"/>
</dbReference>
<keyword evidence="4 11" id="KW-0227">DNA damage</keyword>
<comment type="caution">
    <text evidence="11">Lacks conserved residue(s) required for the propagation of feature annotation.</text>
</comment>
<keyword evidence="1 11" id="KW-0540">Nuclease</keyword>
<evidence type="ECO:0000256" key="6">
    <source>
        <dbReference type="ARBA" id="ARBA00022801"/>
    </source>
</evidence>
<comment type="subcellular location">
    <subcellularLocation>
        <location evidence="11">Nucleus</location>
    </subcellularLocation>
</comment>
<comment type="cofactor">
    <cofactor evidence="11">
        <name>a divalent metal cation</name>
        <dbReference type="ChEBI" id="CHEBI:60240"/>
    </cofactor>
</comment>
<keyword evidence="14" id="KW-1185">Reference proteome</keyword>
<dbReference type="Gene3D" id="3.40.1440.10">
    <property type="entry name" value="GIY-YIG endonuclease"/>
    <property type="match status" value="1"/>
</dbReference>
<keyword evidence="3 11" id="KW-0255">Endonuclease</keyword>
<evidence type="ECO:0000256" key="10">
    <source>
        <dbReference type="ARBA" id="ARBA00023242"/>
    </source>
</evidence>